<sequence>MTDLTSRPAPVSVMKLPGFLRLLTGRSLSFLATALVPTALTLAVIEATGSATDLGLVLAAELVPQLALLPIGGVVADRFPAQRVAFVADLIRGIAQLAIGAELLAGSVRIVDLAVLSAVTGAAIAFGTPTMSPLVAATVPQESRMQANGHLGVARGIALVAGPGVAGVLVVAVGAGWAFLATAAVFGCAAVTLGGLPSVTPARDGRPGFFRQLADGWQEVRSRPWFWSNLIGHGVSNLAAGVLMTLGPLIAVERLGGEFAWVVVYQAGMAGMLIGAFVAPRLNVRRPLVVTSLCGALFALPLITFAARWPTWTDALAYGIAMLGIGVLNTLWQTTMQRHFPAEALARADSYDALLSFAARPLGLAVAAPVAALTGEALPLLIAAVLVVVANLAVIALPDARALTARAPQDVNPR</sequence>
<dbReference type="EMBL" id="CP146022">
    <property type="protein sequence ID" value="WWQ66589.1"/>
    <property type="molecule type" value="Genomic_DNA"/>
</dbReference>
<accession>A0ACD5AI76</accession>
<protein>
    <submittedName>
        <fullName evidence="1">MFS transporter</fullName>
    </submittedName>
</protein>
<evidence type="ECO:0000313" key="2">
    <source>
        <dbReference type="Proteomes" id="UP001432251"/>
    </source>
</evidence>
<keyword evidence="2" id="KW-1185">Reference proteome</keyword>
<name>A0ACD5AI76_9ACTN</name>
<dbReference type="Proteomes" id="UP001432251">
    <property type="component" value="Chromosome"/>
</dbReference>
<proteinExistence type="predicted"/>
<evidence type="ECO:0000313" key="1">
    <source>
        <dbReference type="EMBL" id="WWQ66589.1"/>
    </source>
</evidence>
<gene>
    <name evidence="1" type="ORF">V2W30_26820</name>
</gene>
<organism evidence="1 2">
    <name type="scientific">Streptomyces citrinus</name>
    <dbReference type="NCBI Taxonomy" id="3118173"/>
    <lineage>
        <taxon>Bacteria</taxon>
        <taxon>Bacillati</taxon>
        <taxon>Actinomycetota</taxon>
        <taxon>Actinomycetes</taxon>
        <taxon>Kitasatosporales</taxon>
        <taxon>Streptomycetaceae</taxon>
        <taxon>Streptomyces</taxon>
    </lineage>
</organism>
<reference evidence="1" key="1">
    <citation type="journal article" date="2025" name="Int. J. Syst. Evol. Microbiol.">
        <title>Streptomyces citrinus sp. nov., with yellow diffusible pigment.</title>
        <authorList>
            <person name="He Y."/>
            <person name="Yang E."/>
            <person name="Xu J."/>
            <person name="Sun Y."/>
            <person name="Sun L."/>
        </authorList>
    </citation>
    <scope>NUCLEOTIDE SEQUENCE</scope>
    <source>
        <strain evidence="1">Q6</strain>
    </source>
</reference>